<feature type="non-terminal residue" evidence="1">
    <location>
        <position position="1"/>
    </location>
</feature>
<dbReference type="SUPFAM" id="SSF52540">
    <property type="entry name" value="P-loop containing nucleoside triphosphate hydrolases"/>
    <property type="match status" value="1"/>
</dbReference>
<feature type="non-terminal residue" evidence="1">
    <location>
        <position position="94"/>
    </location>
</feature>
<comment type="caution">
    <text evidence="1">The sequence shown here is derived from an EMBL/GenBank/DDBJ whole genome shotgun (WGS) entry which is preliminary data.</text>
</comment>
<gene>
    <name evidence="1" type="ORF">Tci_927374</name>
</gene>
<dbReference type="Gene3D" id="3.40.50.300">
    <property type="entry name" value="P-loop containing nucleotide triphosphate hydrolases"/>
    <property type="match status" value="1"/>
</dbReference>
<reference evidence="1" key="1">
    <citation type="journal article" date="2019" name="Sci. Rep.">
        <title>Draft genome of Tanacetum cinerariifolium, the natural source of mosquito coil.</title>
        <authorList>
            <person name="Yamashiro T."/>
            <person name="Shiraishi A."/>
            <person name="Satake H."/>
            <person name="Nakayama K."/>
        </authorList>
    </citation>
    <scope>NUCLEOTIDE SEQUENCE</scope>
</reference>
<sequence>VRLLNAGQQGRAGFAAANKDLKGLLPADIAILVRDGKEAQAVRGELSARGVRSVYLSDKDSVFAAQEAHDVLAWLKACAEPDSERTLRAALACI</sequence>
<dbReference type="InterPro" id="IPR027417">
    <property type="entry name" value="P-loop_NTPase"/>
</dbReference>
<accession>A0A699X6I4</accession>
<organism evidence="1">
    <name type="scientific">Tanacetum cinerariifolium</name>
    <name type="common">Dalmatian daisy</name>
    <name type="synonym">Chrysanthemum cinerariifolium</name>
    <dbReference type="NCBI Taxonomy" id="118510"/>
    <lineage>
        <taxon>Eukaryota</taxon>
        <taxon>Viridiplantae</taxon>
        <taxon>Streptophyta</taxon>
        <taxon>Embryophyta</taxon>
        <taxon>Tracheophyta</taxon>
        <taxon>Spermatophyta</taxon>
        <taxon>Magnoliopsida</taxon>
        <taxon>eudicotyledons</taxon>
        <taxon>Gunneridae</taxon>
        <taxon>Pentapetalae</taxon>
        <taxon>asterids</taxon>
        <taxon>campanulids</taxon>
        <taxon>Asterales</taxon>
        <taxon>Asteraceae</taxon>
        <taxon>Asteroideae</taxon>
        <taxon>Anthemideae</taxon>
        <taxon>Anthemidinae</taxon>
        <taxon>Tanacetum</taxon>
    </lineage>
</organism>
<proteinExistence type="predicted"/>
<protein>
    <submittedName>
        <fullName evidence="1">Uncharacterized protein</fullName>
    </submittedName>
</protein>
<dbReference type="EMBL" id="BKCJ011817547">
    <property type="protein sequence ID" value="GFD55405.1"/>
    <property type="molecule type" value="Genomic_DNA"/>
</dbReference>
<dbReference type="AlphaFoldDB" id="A0A699X6I4"/>
<evidence type="ECO:0000313" key="1">
    <source>
        <dbReference type="EMBL" id="GFD55405.1"/>
    </source>
</evidence>
<name>A0A699X6I4_TANCI</name>